<accession>C4II21</accession>
<dbReference type="EMBL" id="ACOM01000005">
    <property type="protein sequence ID" value="EEP53354.1"/>
    <property type="molecule type" value="Genomic_DNA"/>
</dbReference>
<comment type="caution">
    <text evidence="1">The sequence shown here is derived from an EMBL/GenBank/DDBJ whole genome shotgun (WGS) entry which is preliminary data.</text>
</comment>
<reference evidence="1 2" key="1">
    <citation type="submission" date="2009-08" db="EMBL/GenBank/DDBJ databases">
        <authorList>
            <person name="Shrivastava S."/>
            <person name="Brinkac L.B."/>
            <person name="Brown J.L."/>
            <person name="Bruce D.B."/>
            <person name="Detter C."/>
            <person name="Green L.D."/>
            <person name="Munk C.A."/>
            <person name="Rogers Y.C."/>
            <person name="Tapia R."/>
            <person name="Sims D.R."/>
            <person name="Smith L.A."/>
            <person name="Smith T.J."/>
            <person name="Sutton G."/>
            <person name="Brettin T."/>
        </authorList>
    </citation>
    <scope>NUCLEOTIDE SEQUENCE [LARGE SCALE GENOMIC DNA]</scope>
    <source>
        <strain evidence="2">E4 str. BoNT E BL5262</strain>
    </source>
</reference>
<evidence type="ECO:0000313" key="2">
    <source>
        <dbReference type="Proteomes" id="UP000003081"/>
    </source>
</evidence>
<dbReference type="RefSeq" id="WP_003407431.1">
    <property type="nucleotide sequence ID" value="NZ_ACOM01000005.1"/>
</dbReference>
<protein>
    <submittedName>
        <fullName evidence="1">Uncharacterized protein</fullName>
    </submittedName>
</protein>
<organism evidence="1 2">
    <name type="scientific">Clostridium butyricum E4 str. BoNT E BL5262</name>
    <dbReference type="NCBI Taxonomy" id="632245"/>
    <lineage>
        <taxon>Bacteria</taxon>
        <taxon>Bacillati</taxon>
        <taxon>Bacillota</taxon>
        <taxon>Clostridia</taxon>
        <taxon>Eubacteriales</taxon>
        <taxon>Clostridiaceae</taxon>
        <taxon>Clostridium</taxon>
    </lineage>
</organism>
<dbReference type="eggNOG" id="ENOG5030VQP">
    <property type="taxonomic scope" value="Bacteria"/>
</dbReference>
<evidence type="ECO:0000313" key="1">
    <source>
        <dbReference type="EMBL" id="EEP53354.1"/>
    </source>
</evidence>
<sequence>MDYDVVLANELHKRNNIKVSEALRGEVLSVNPLKIGIMQNKVILDNDWIYICSRVAQEILNFNIKLNSIADHGAIETNGTIQIKDLFKKGDYLMCVPTENGQKYFIVDKVVG</sequence>
<keyword evidence="2" id="KW-1185">Reference proteome</keyword>
<gene>
    <name evidence="1" type="ORF">CLP_2905</name>
</gene>
<name>C4II21_CLOBU</name>
<proteinExistence type="predicted"/>
<dbReference type="InterPro" id="IPR022555">
    <property type="entry name" value="DUF2577"/>
</dbReference>
<dbReference type="Proteomes" id="UP000003081">
    <property type="component" value="Unassembled WGS sequence"/>
</dbReference>
<dbReference type="Pfam" id="PF10844">
    <property type="entry name" value="DUF2577"/>
    <property type="match status" value="1"/>
</dbReference>
<dbReference type="AlphaFoldDB" id="C4II21"/>
<dbReference type="HOGENOM" id="CLU_2141508_0_0_9"/>